<dbReference type="OrthoDB" id="9787242at2"/>
<dbReference type="KEGG" id="samy:DB32_007026"/>
<dbReference type="Proteomes" id="UP000034883">
    <property type="component" value="Chromosome"/>
</dbReference>
<dbReference type="InterPro" id="IPR057727">
    <property type="entry name" value="WCX_dom"/>
</dbReference>
<evidence type="ECO:0000313" key="5">
    <source>
        <dbReference type="Proteomes" id="UP000034883"/>
    </source>
</evidence>
<dbReference type="InterPro" id="IPR036388">
    <property type="entry name" value="WH-like_DNA-bd_sf"/>
</dbReference>
<dbReference type="Pfam" id="PF25583">
    <property type="entry name" value="WCX"/>
    <property type="match status" value="1"/>
</dbReference>
<dbReference type="SUPFAM" id="SSF46785">
    <property type="entry name" value="Winged helix' DNA-binding domain"/>
    <property type="match status" value="1"/>
</dbReference>
<dbReference type="InterPro" id="IPR026881">
    <property type="entry name" value="WYL_dom"/>
</dbReference>
<protein>
    <submittedName>
        <fullName evidence="4">Transcriptional regulator, DeoR family protein</fullName>
    </submittedName>
</protein>
<dbReference type="PROSITE" id="PS52050">
    <property type="entry name" value="WYL"/>
    <property type="match status" value="1"/>
</dbReference>
<dbReference type="Gene3D" id="1.10.10.10">
    <property type="entry name" value="Winged helix-like DNA-binding domain superfamily/Winged helix DNA-binding domain"/>
    <property type="match status" value="1"/>
</dbReference>
<gene>
    <name evidence="4" type="ORF">DB32_007026</name>
</gene>
<evidence type="ECO:0000256" key="2">
    <source>
        <dbReference type="ARBA" id="ARBA00023163"/>
    </source>
</evidence>
<dbReference type="AlphaFoldDB" id="A0A0F6W8B6"/>
<evidence type="ECO:0000313" key="4">
    <source>
        <dbReference type="EMBL" id="AKF09877.1"/>
    </source>
</evidence>
<dbReference type="STRING" id="927083.DB32_007026"/>
<dbReference type="PROSITE" id="PS51000">
    <property type="entry name" value="HTH_DEOR_2"/>
    <property type="match status" value="1"/>
</dbReference>
<dbReference type="InterPro" id="IPR013196">
    <property type="entry name" value="HTH_11"/>
</dbReference>
<keyword evidence="5" id="KW-1185">Reference proteome</keyword>
<feature type="domain" description="HTH deoR-type" evidence="3">
    <location>
        <begin position="3"/>
        <end position="58"/>
    </location>
</feature>
<name>A0A0F6W8B6_9BACT</name>
<evidence type="ECO:0000256" key="1">
    <source>
        <dbReference type="ARBA" id="ARBA00023015"/>
    </source>
</evidence>
<sequence>MKTSARLLRLLTLLQSRRDWSGADLSERLAVEVRTLRRDVERLRELGYEISASSGVGGGYRLGAGTTLPPLRLDDDEAVTIEVALGTVAASIPHLQDTALSVLVKLDQLLPARLRRRARALHSMTIAMTGGPKVDPALLATIATACRDSEQLLFTYEDSRGHTKARTVEPLRLAHTGRVWYLVAWDVDREGWRTFRVDRIAQRGLRVGPRFVPREPPEDVATYVSRSIAAAPYRSQVRLILRGSAAEMAKVVPSWVGVIEPLDDERCVFTTGGDTVEAMVAQIVLAGVDFELLEPRDLAPRIREIGQRLVRGARVR</sequence>
<dbReference type="InterPro" id="IPR036390">
    <property type="entry name" value="WH_DNA-bd_sf"/>
</dbReference>
<dbReference type="InterPro" id="IPR001034">
    <property type="entry name" value="DeoR_HTH"/>
</dbReference>
<evidence type="ECO:0000259" key="3">
    <source>
        <dbReference type="PROSITE" id="PS51000"/>
    </source>
</evidence>
<dbReference type="PANTHER" id="PTHR34580">
    <property type="match status" value="1"/>
</dbReference>
<keyword evidence="1" id="KW-0805">Transcription regulation</keyword>
<dbReference type="EMBL" id="CP011125">
    <property type="protein sequence ID" value="AKF09877.1"/>
    <property type="molecule type" value="Genomic_DNA"/>
</dbReference>
<dbReference type="PANTHER" id="PTHR34580:SF3">
    <property type="entry name" value="PROTEIN PAFB"/>
    <property type="match status" value="1"/>
</dbReference>
<dbReference type="RefSeq" id="WP_053236880.1">
    <property type="nucleotide sequence ID" value="NZ_CP011125.1"/>
</dbReference>
<dbReference type="InterPro" id="IPR051534">
    <property type="entry name" value="CBASS_pafABC_assoc_protein"/>
</dbReference>
<keyword evidence="2" id="KW-0804">Transcription</keyword>
<accession>A0A0F6W8B6</accession>
<proteinExistence type="predicted"/>
<dbReference type="InterPro" id="IPR028349">
    <property type="entry name" value="PafC-like"/>
</dbReference>
<dbReference type="Pfam" id="PF13280">
    <property type="entry name" value="WYL"/>
    <property type="match status" value="1"/>
</dbReference>
<dbReference type="GO" id="GO:0003700">
    <property type="term" value="F:DNA-binding transcription factor activity"/>
    <property type="evidence" value="ECO:0007669"/>
    <property type="project" value="InterPro"/>
</dbReference>
<organism evidence="4 5">
    <name type="scientific">Sandaracinus amylolyticus</name>
    <dbReference type="NCBI Taxonomy" id="927083"/>
    <lineage>
        <taxon>Bacteria</taxon>
        <taxon>Pseudomonadati</taxon>
        <taxon>Myxococcota</taxon>
        <taxon>Polyangia</taxon>
        <taxon>Polyangiales</taxon>
        <taxon>Sandaracinaceae</taxon>
        <taxon>Sandaracinus</taxon>
    </lineage>
</organism>
<dbReference type="PIRSF" id="PIRSF016838">
    <property type="entry name" value="PafC"/>
    <property type="match status" value="1"/>
</dbReference>
<reference evidence="4 5" key="1">
    <citation type="submission" date="2015-03" db="EMBL/GenBank/DDBJ databases">
        <title>Genome assembly of Sandaracinus amylolyticus DSM 53668.</title>
        <authorList>
            <person name="Sharma G."/>
            <person name="Subramanian S."/>
        </authorList>
    </citation>
    <scope>NUCLEOTIDE SEQUENCE [LARGE SCALE GENOMIC DNA]</scope>
    <source>
        <strain evidence="4 5">DSM 53668</strain>
    </source>
</reference>
<dbReference type="Pfam" id="PF08279">
    <property type="entry name" value="HTH_11"/>
    <property type="match status" value="1"/>
</dbReference>